<dbReference type="InterPro" id="IPR027038">
    <property type="entry name" value="RanGap"/>
</dbReference>
<dbReference type="Pfam" id="PF13516">
    <property type="entry name" value="LRR_6"/>
    <property type="match status" value="3"/>
</dbReference>
<dbReference type="AlphaFoldDB" id="A0A9P5SSU1"/>
<dbReference type="GO" id="GO:0006913">
    <property type="term" value="P:nucleocytoplasmic transport"/>
    <property type="evidence" value="ECO:0007669"/>
    <property type="project" value="TreeGrafter"/>
</dbReference>
<keyword evidence="5" id="KW-1185">Reference proteome</keyword>
<evidence type="ECO:0000256" key="1">
    <source>
        <dbReference type="ARBA" id="ARBA00022468"/>
    </source>
</evidence>
<dbReference type="Proteomes" id="UP000696485">
    <property type="component" value="Unassembled WGS sequence"/>
</dbReference>
<reference evidence="4" key="1">
    <citation type="journal article" date="2020" name="Fungal Divers.">
        <title>Resolving the Mortierellaceae phylogeny through synthesis of multi-gene phylogenetics and phylogenomics.</title>
        <authorList>
            <person name="Vandepol N."/>
            <person name="Liber J."/>
            <person name="Desiro A."/>
            <person name="Na H."/>
            <person name="Kennedy M."/>
            <person name="Barry K."/>
            <person name="Grigoriev I.V."/>
            <person name="Miller A.N."/>
            <person name="O'Donnell K."/>
            <person name="Stajich J.E."/>
            <person name="Bonito G."/>
        </authorList>
    </citation>
    <scope>NUCLEOTIDE SEQUENCE</scope>
    <source>
        <strain evidence="4">NVP1</strain>
    </source>
</reference>
<dbReference type="PANTHER" id="PTHR24113:SF12">
    <property type="entry name" value="RAN GTPASE-ACTIVATING PROTEIN 1"/>
    <property type="match status" value="1"/>
</dbReference>
<proteinExistence type="predicted"/>
<accession>A0A9P5SSU1</accession>
<dbReference type="GO" id="GO:0048471">
    <property type="term" value="C:perinuclear region of cytoplasm"/>
    <property type="evidence" value="ECO:0007669"/>
    <property type="project" value="TreeGrafter"/>
</dbReference>
<evidence type="ECO:0000313" key="5">
    <source>
        <dbReference type="Proteomes" id="UP000696485"/>
    </source>
</evidence>
<name>A0A9P5SSU1_9FUNG</name>
<dbReference type="Gene3D" id="3.80.10.10">
    <property type="entry name" value="Ribonuclease Inhibitor"/>
    <property type="match status" value="2"/>
</dbReference>
<dbReference type="EMBL" id="JAAAUY010000139">
    <property type="protein sequence ID" value="KAF9334605.1"/>
    <property type="molecule type" value="Genomic_DNA"/>
</dbReference>
<organism evidence="4 5">
    <name type="scientific">Podila minutissima</name>
    <dbReference type="NCBI Taxonomy" id="64525"/>
    <lineage>
        <taxon>Eukaryota</taxon>
        <taxon>Fungi</taxon>
        <taxon>Fungi incertae sedis</taxon>
        <taxon>Mucoromycota</taxon>
        <taxon>Mortierellomycotina</taxon>
        <taxon>Mortierellomycetes</taxon>
        <taxon>Mortierellales</taxon>
        <taxon>Mortierellaceae</taxon>
        <taxon>Podila</taxon>
    </lineage>
</organism>
<evidence type="ECO:0000256" key="2">
    <source>
        <dbReference type="ARBA" id="ARBA00022614"/>
    </source>
</evidence>
<keyword evidence="3" id="KW-0677">Repeat</keyword>
<evidence type="ECO:0000313" key="4">
    <source>
        <dbReference type="EMBL" id="KAF9334605.1"/>
    </source>
</evidence>
<keyword evidence="1" id="KW-0343">GTPase activation</keyword>
<dbReference type="GO" id="GO:0031267">
    <property type="term" value="F:small GTPase binding"/>
    <property type="evidence" value="ECO:0007669"/>
    <property type="project" value="TreeGrafter"/>
</dbReference>
<sequence>MKCGANVMGIQSRRNRLQCSGPSSVGVTGSKLAFPTNFAQLGSVETIQFRLTGNGYKIPGHSRTGSLDCSGAVSTRYQERANGLPSSIRTGSIAVMVKEKIGNRGAQALSEALKTNSTLTTLDFWGNSIGYEGAVLAEALKTSSNLAALKLQGSEIKDTGAQALAEALKISSTLTCLYLQNNLIGDIGAKALAEALKTNLTR</sequence>
<protein>
    <submittedName>
        <fullName evidence="4">Uncharacterized protein</fullName>
    </submittedName>
</protein>
<dbReference type="SMART" id="SM00368">
    <property type="entry name" value="LRR_RI"/>
    <property type="match status" value="3"/>
</dbReference>
<dbReference type="GO" id="GO:0005096">
    <property type="term" value="F:GTPase activator activity"/>
    <property type="evidence" value="ECO:0007669"/>
    <property type="project" value="UniProtKB-KW"/>
</dbReference>
<dbReference type="InterPro" id="IPR001611">
    <property type="entry name" value="Leu-rich_rpt"/>
</dbReference>
<keyword evidence="2" id="KW-0433">Leucine-rich repeat</keyword>
<dbReference type="InterPro" id="IPR032675">
    <property type="entry name" value="LRR_dom_sf"/>
</dbReference>
<gene>
    <name evidence="4" type="ORF">BG006_001841</name>
</gene>
<comment type="caution">
    <text evidence="4">The sequence shown here is derived from an EMBL/GenBank/DDBJ whole genome shotgun (WGS) entry which is preliminary data.</text>
</comment>
<dbReference type="SUPFAM" id="SSF52047">
    <property type="entry name" value="RNI-like"/>
    <property type="match status" value="1"/>
</dbReference>
<dbReference type="GO" id="GO:0005829">
    <property type="term" value="C:cytosol"/>
    <property type="evidence" value="ECO:0007669"/>
    <property type="project" value="TreeGrafter"/>
</dbReference>
<dbReference type="GO" id="GO:0005634">
    <property type="term" value="C:nucleus"/>
    <property type="evidence" value="ECO:0007669"/>
    <property type="project" value="TreeGrafter"/>
</dbReference>
<dbReference type="PANTHER" id="PTHR24113">
    <property type="entry name" value="RAN GTPASE-ACTIVATING PROTEIN 1"/>
    <property type="match status" value="1"/>
</dbReference>
<evidence type="ECO:0000256" key="3">
    <source>
        <dbReference type="ARBA" id="ARBA00022737"/>
    </source>
</evidence>